<dbReference type="CDD" id="cd01434">
    <property type="entry name" value="EFG_mtEFG1_IV"/>
    <property type="match status" value="1"/>
</dbReference>
<dbReference type="SUPFAM" id="SSF50447">
    <property type="entry name" value="Translation proteins"/>
    <property type="match status" value="1"/>
</dbReference>
<dbReference type="InterPro" id="IPR000795">
    <property type="entry name" value="T_Tr_GTP-bd_dom"/>
</dbReference>
<dbReference type="InterPro" id="IPR009022">
    <property type="entry name" value="EFG_III"/>
</dbReference>
<comment type="similarity">
    <text evidence="1">Belongs to the TRAFAC class translation factor GTPase superfamily. Classic translation factor GTPase family. EF-G/EF-2 subfamily.</text>
</comment>
<dbReference type="GO" id="GO:0005525">
    <property type="term" value="F:GTP binding"/>
    <property type="evidence" value="ECO:0007669"/>
    <property type="project" value="UniProtKB-UniRule"/>
</dbReference>
<dbReference type="InterPro" id="IPR053905">
    <property type="entry name" value="EF-G-like_DII"/>
</dbReference>
<keyword evidence="4" id="KW-0342">GTP-binding</keyword>
<dbReference type="PANTHER" id="PTHR43261:SF6">
    <property type="entry name" value="ELONGATION FACTOR G-LIKE PROTEIN"/>
    <property type="match status" value="1"/>
</dbReference>
<dbReference type="InterPro" id="IPR027417">
    <property type="entry name" value="P-loop_NTPase"/>
</dbReference>
<dbReference type="CDD" id="cd03713">
    <property type="entry name" value="EFG_mtEFG_C"/>
    <property type="match status" value="1"/>
</dbReference>
<dbReference type="InterPro" id="IPR009000">
    <property type="entry name" value="Transl_B-barrel_sf"/>
</dbReference>
<keyword evidence="7" id="KW-0648">Protein biosynthesis</keyword>
<protein>
    <recommendedName>
        <fullName evidence="2 5">Elongation factor G</fullName>
    </recommendedName>
</protein>
<dbReference type="Pfam" id="PF03764">
    <property type="entry name" value="EFG_IV"/>
    <property type="match status" value="1"/>
</dbReference>
<dbReference type="PRINTS" id="PR00315">
    <property type="entry name" value="ELONGATNFCT"/>
</dbReference>
<dbReference type="Pfam" id="PF00679">
    <property type="entry name" value="EFG_C"/>
    <property type="match status" value="1"/>
</dbReference>
<dbReference type="RefSeq" id="WP_015357998.1">
    <property type="nucleotide sequence ID" value="NZ_CP014672.1"/>
</dbReference>
<keyword evidence="3" id="KW-0547">Nucleotide-binding</keyword>
<name>A0A1B1YAL4_THEST</name>
<dbReference type="InterPro" id="IPR047872">
    <property type="entry name" value="EFG_IV"/>
</dbReference>
<gene>
    <name evidence="7" type="primary">fusA</name>
    <name evidence="7" type="ORF">CSTERTH_01505</name>
</gene>
<dbReference type="SUPFAM" id="SSF52540">
    <property type="entry name" value="P-loop containing nucleoside triphosphate hydrolases"/>
    <property type="match status" value="1"/>
</dbReference>
<evidence type="ECO:0000256" key="4">
    <source>
        <dbReference type="ARBA" id="ARBA00023134"/>
    </source>
</evidence>
<dbReference type="OrthoDB" id="9804431at2"/>
<proteinExistence type="inferred from homology"/>
<dbReference type="InterPro" id="IPR014721">
    <property type="entry name" value="Ribsml_uS5_D2-typ_fold_subgr"/>
</dbReference>
<dbReference type="FunFam" id="3.30.70.240:FF:000001">
    <property type="entry name" value="Elongation factor G"/>
    <property type="match status" value="1"/>
</dbReference>
<dbReference type="NCBIfam" id="NF009891">
    <property type="entry name" value="PRK13351.1-1"/>
    <property type="match status" value="1"/>
</dbReference>
<evidence type="ECO:0000259" key="6">
    <source>
        <dbReference type="PROSITE" id="PS51722"/>
    </source>
</evidence>
<evidence type="ECO:0000313" key="8">
    <source>
        <dbReference type="Proteomes" id="UP000092971"/>
    </source>
</evidence>
<dbReference type="InterPro" id="IPR004540">
    <property type="entry name" value="Transl_elong_EFG/EF2"/>
</dbReference>
<dbReference type="GO" id="GO:0032790">
    <property type="term" value="P:ribosome disassembly"/>
    <property type="evidence" value="ECO:0007669"/>
    <property type="project" value="TreeGrafter"/>
</dbReference>
<evidence type="ECO:0000256" key="2">
    <source>
        <dbReference type="ARBA" id="ARBA00017872"/>
    </source>
</evidence>
<dbReference type="EMBL" id="CP014672">
    <property type="protein sequence ID" value="ANW97802.1"/>
    <property type="molecule type" value="Genomic_DNA"/>
</dbReference>
<dbReference type="CDD" id="cd04088">
    <property type="entry name" value="EFG_mtEFG_II"/>
    <property type="match status" value="1"/>
</dbReference>
<dbReference type="GO" id="GO:0003746">
    <property type="term" value="F:translation elongation factor activity"/>
    <property type="evidence" value="ECO:0007669"/>
    <property type="project" value="UniProtKB-UniRule"/>
</dbReference>
<dbReference type="Gene3D" id="3.30.70.240">
    <property type="match status" value="1"/>
</dbReference>
<dbReference type="Pfam" id="PF14492">
    <property type="entry name" value="EFG_III"/>
    <property type="match status" value="1"/>
</dbReference>
<evidence type="ECO:0000256" key="5">
    <source>
        <dbReference type="NCBIfam" id="TIGR00484"/>
    </source>
</evidence>
<dbReference type="GO" id="GO:0003924">
    <property type="term" value="F:GTPase activity"/>
    <property type="evidence" value="ECO:0007669"/>
    <property type="project" value="InterPro"/>
</dbReference>
<dbReference type="Pfam" id="PF00009">
    <property type="entry name" value="GTP_EFTU"/>
    <property type="match status" value="1"/>
</dbReference>
<organism evidence="7 8">
    <name type="scientific">Thermoclostridium stercorarium subsp. thermolacticum DSM 2910</name>
    <dbReference type="NCBI Taxonomy" id="1121336"/>
    <lineage>
        <taxon>Bacteria</taxon>
        <taxon>Bacillati</taxon>
        <taxon>Bacillota</taxon>
        <taxon>Clostridia</taxon>
        <taxon>Eubacteriales</taxon>
        <taxon>Oscillospiraceae</taxon>
        <taxon>Thermoclostridium</taxon>
    </lineage>
</organism>
<dbReference type="SUPFAM" id="SSF54211">
    <property type="entry name" value="Ribosomal protein S5 domain 2-like"/>
    <property type="match status" value="1"/>
</dbReference>
<dbReference type="SMART" id="SM00889">
    <property type="entry name" value="EFG_IV"/>
    <property type="match status" value="1"/>
</dbReference>
<dbReference type="CDD" id="cd16262">
    <property type="entry name" value="EFG_III"/>
    <property type="match status" value="1"/>
</dbReference>
<dbReference type="PANTHER" id="PTHR43261">
    <property type="entry name" value="TRANSLATION ELONGATION FACTOR G-RELATED"/>
    <property type="match status" value="1"/>
</dbReference>
<keyword evidence="7" id="KW-0251">Elongation factor</keyword>
<dbReference type="Gene3D" id="2.40.30.10">
    <property type="entry name" value="Translation factors"/>
    <property type="match status" value="1"/>
</dbReference>
<feature type="domain" description="Tr-type G" evidence="6">
    <location>
        <begin position="7"/>
        <end position="282"/>
    </location>
</feature>
<dbReference type="FunFam" id="3.30.230.10:FF:000003">
    <property type="entry name" value="Elongation factor G"/>
    <property type="match status" value="1"/>
</dbReference>
<dbReference type="AlphaFoldDB" id="A0A1B1YAL4"/>
<dbReference type="InterPro" id="IPR035649">
    <property type="entry name" value="EFG_V"/>
</dbReference>
<dbReference type="Gene3D" id="3.40.50.300">
    <property type="entry name" value="P-loop containing nucleotide triphosphate hydrolases"/>
    <property type="match status" value="1"/>
</dbReference>
<dbReference type="InterPro" id="IPR005225">
    <property type="entry name" value="Small_GTP-bd"/>
</dbReference>
<dbReference type="SMART" id="SM00838">
    <property type="entry name" value="EFG_C"/>
    <property type="match status" value="1"/>
</dbReference>
<dbReference type="NCBIfam" id="NF009381">
    <property type="entry name" value="PRK12740.1-5"/>
    <property type="match status" value="1"/>
</dbReference>
<dbReference type="PROSITE" id="PS51722">
    <property type="entry name" value="G_TR_2"/>
    <property type="match status" value="1"/>
</dbReference>
<dbReference type="Proteomes" id="UP000092971">
    <property type="component" value="Chromosome"/>
</dbReference>
<dbReference type="NCBIfam" id="TIGR00484">
    <property type="entry name" value="EF-G"/>
    <property type="match status" value="1"/>
</dbReference>
<dbReference type="InterPro" id="IPR000640">
    <property type="entry name" value="EFG_V-like"/>
</dbReference>
<dbReference type="InterPro" id="IPR041095">
    <property type="entry name" value="EFG_II"/>
</dbReference>
<dbReference type="InterPro" id="IPR020568">
    <property type="entry name" value="Ribosomal_Su5_D2-typ_SF"/>
</dbReference>
<accession>A0A1B1YAL4</accession>
<dbReference type="CDD" id="cd04170">
    <property type="entry name" value="EF-G_bact"/>
    <property type="match status" value="1"/>
</dbReference>
<evidence type="ECO:0000256" key="1">
    <source>
        <dbReference type="ARBA" id="ARBA00005870"/>
    </source>
</evidence>
<dbReference type="Gene3D" id="3.30.230.10">
    <property type="match status" value="1"/>
</dbReference>
<dbReference type="InterPro" id="IPR005517">
    <property type="entry name" value="Transl_elong_EFG/EF2_IV"/>
</dbReference>
<evidence type="ECO:0000313" key="7">
    <source>
        <dbReference type="EMBL" id="ANW97802.1"/>
    </source>
</evidence>
<dbReference type="NCBIfam" id="TIGR00231">
    <property type="entry name" value="small_GTP"/>
    <property type="match status" value="1"/>
</dbReference>
<dbReference type="SUPFAM" id="SSF54980">
    <property type="entry name" value="EF-G C-terminal domain-like"/>
    <property type="match status" value="2"/>
</dbReference>
<evidence type="ECO:0000256" key="3">
    <source>
        <dbReference type="ARBA" id="ARBA00022741"/>
    </source>
</evidence>
<dbReference type="Gene3D" id="3.30.70.870">
    <property type="entry name" value="Elongation Factor G (Translational Gtpase), domain 3"/>
    <property type="match status" value="1"/>
</dbReference>
<dbReference type="InterPro" id="IPR035647">
    <property type="entry name" value="EFG_III/V"/>
</dbReference>
<reference evidence="7 8" key="1">
    <citation type="submission" date="2016-02" db="EMBL/GenBank/DDBJ databases">
        <title>Comparison of Clostridium stercorarium subspecies using comparative genomics and transcriptomics.</title>
        <authorList>
            <person name="Schellenberg J."/>
            <person name="Thallinger G."/>
            <person name="Levin D.B."/>
            <person name="Zhang X."/>
            <person name="Alvare G."/>
            <person name="Fristensky B."/>
            <person name="Sparling R."/>
        </authorList>
    </citation>
    <scope>NUCLEOTIDE SEQUENCE [LARGE SCALE GENOMIC DNA]</scope>
    <source>
        <strain evidence="7 8">DSM 2910</strain>
    </source>
</reference>
<dbReference type="Pfam" id="PF22042">
    <property type="entry name" value="EF-G_D2"/>
    <property type="match status" value="1"/>
</dbReference>
<sequence length="693" mass="76820">MKEYSVDKIRNVCLLGHGGVGKTTLAESMLFTAKASDRFGSVVSGNTVMDYDPEEIKRKISTNTALAPLEWQGHKINIIDTPGYFDFVGEMKQGIRVADGVIILVAAKDGVQVGTEKAWDEATSLKLSKMFFISKIDEEHADYFKVFDQLQEKFGKNVIAYEIPIMENGVFAGIVNIPTMKAYRFKGNDMVESEIPSSMSDIIEKYREDVLEAVAESDEELLEKYFAGETFTEEEIMRGLQAGIKSGDISPVFCGSAVNQTGIKSLLDAVVNYIPAFCEKGKITGKKPNSDEIIELSPEPNETLSALVFKTIVDPFVGKISYVKVMSGVLNSDSTVYNVKKDKMEKIGQLFILKGKQQINTNRLITGDIGAVAKLTVTGTNDTLCTKEKPVILPEIVFPTPMLSMAVKPKTKGDEEKISAGLTRLMEEDPTFRVEQNQETKQTIISGIGDQHLDLILSKLKTKFKVEVDLVKPKIAYRETIRKKVKVEGKHKKQTGGHGQYADVWIEFEPGPTEDLVFEEKIFGGAVPKQFFPAVEKGLRESMQKGVLAGYPVVNLKATLVDGKYHPVDSSEMAFKIAANLAYKEGLPQADPVLLEPISHVEVIVPDAYMGDVIGDLNKRRGRILGMNPYHGGMQLVIAEVPEAEMFGYATDLRSITQDRGTFTMRFERYEEVPANVAEKIIEEAKKEREAEG</sequence>
<dbReference type="NCBIfam" id="NF009379">
    <property type="entry name" value="PRK12740.1-3"/>
    <property type="match status" value="1"/>
</dbReference>